<evidence type="ECO:0000256" key="4">
    <source>
        <dbReference type="ARBA" id="ARBA00022692"/>
    </source>
</evidence>
<evidence type="ECO:0000313" key="9">
    <source>
        <dbReference type="Proteomes" id="UP001156670"/>
    </source>
</evidence>
<evidence type="ECO:0000256" key="6">
    <source>
        <dbReference type="ARBA" id="ARBA00023136"/>
    </source>
</evidence>
<comment type="subcellular location">
    <subcellularLocation>
        <location evidence="1">Cell membrane</location>
        <topology evidence="1">Multi-pass membrane protein</topology>
    </subcellularLocation>
</comment>
<evidence type="ECO:0000256" key="1">
    <source>
        <dbReference type="ARBA" id="ARBA00004651"/>
    </source>
</evidence>
<evidence type="ECO:0000256" key="3">
    <source>
        <dbReference type="ARBA" id="ARBA00022475"/>
    </source>
</evidence>
<gene>
    <name evidence="8" type="ORF">GCM10007901_06380</name>
</gene>
<keyword evidence="9" id="KW-1185">Reference proteome</keyword>
<protein>
    <recommendedName>
        <fullName evidence="10">GlsB/YeaQ/YmgE family stress response membrane protein</fullName>
    </recommendedName>
</protein>
<keyword evidence="3" id="KW-1003">Cell membrane</keyword>
<proteinExistence type="inferred from homology"/>
<keyword evidence="5 7" id="KW-1133">Transmembrane helix</keyword>
<feature type="transmembrane region" description="Helical" evidence="7">
    <location>
        <begin position="6"/>
        <end position="26"/>
    </location>
</feature>
<feature type="transmembrane region" description="Helical" evidence="7">
    <location>
        <begin position="57"/>
        <end position="75"/>
    </location>
</feature>
<evidence type="ECO:0000256" key="5">
    <source>
        <dbReference type="ARBA" id="ARBA00022989"/>
    </source>
</evidence>
<dbReference type="Pfam" id="PF04226">
    <property type="entry name" value="Transgly_assoc"/>
    <property type="match status" value="1"/>
</dbReference>
<name>A0ABQ5XKR6_9GAMM</name>
<sequence>MEHSIVAWLVIGGAVGWISGLSVHGLGWLVDVVAGMLGGCIGGAVSCALHMSWGGPLLSMIITALLGAIIVLAVLQRLRRA</sequence>
<dbReference type="EMBL" id="BSOB01000005">
    <property type="protein sequence ID" value="GLQ91688.1"/>
    <property type="molecule type" value="Genomic_DNA"/>
</dbReference>
<keyword evidence="4 7" id="KW-0812">Transmembrane</keyword>
<dbReference type="Proteomes" id="UP001156670">
    <property type="component" value="Unassembled WGS sequence"/>
</dbReference>
<organism evidence="8 9">
    <name type="scientific">Dyella acidisoli</name>
    <dbReference type="NCBI Taxonomy" id="1867834"/>
    <lineage>
        <taxon>Bacteria</taxon>
        <taxon>Pseudomonadati</taxon>
        <taxon>Pseudomonadota</taxon>
        <taxon>Gammaproteobacteria</taxon>
        <taxon>Lysobacterales</taxon>
        <taxon>Rhodanobacteraceae</taxon>
        <taxon>Dyella</taxon>
    </lineage>
</organism>
<comment type="similarity">
    <text evidence="2">Belongs to the UPF0410 family.</text>
</comment>
<evidence type="ECO:0000256" key="7">
    <source>
        <dbReference type="SAM" id="Phobius"/>
    </source>
</evidence>
<accession>A0ABQ5XKR6</accession>
<evidence type="ECO:0000256" key="2">
    <source>
        <dbReference type="ARBA" id="ARBA00011006"/>
    </source>
</evidence>
<keyword evidence="6 7" id="KW-0472">Membrane</keyword>
<evidence type="ECO:0000313" key="8">
    <source>
        <dbReference type="EMBL" id="GLQ91688.1"/>
    </source>
</evidence>
<evidence type="ECO:0008006" key="10">
    <source>
        <dbReference type="Google" id="ProtNLM"/>
    </source>
</evidence>
<reference evidence="9" key="1">
    <citation type="journal article" date="2019" name="Int. J. Syst. Evol. Microbiol.">
        <title>The Global Catalogue of Microorganisms (GCM) 10K type strain sequencing project: providing services to taxonomists for standard genome sequencing and annotation.</title>
        <authorList>
            <consortium name="The Broad Institute Genomics Platform"/>
            <consortium name="The Broad Institute Genome Sequencing Center for Infectious Disease"/>
            <person name="Wu L."/>
            <person name="Ma J."/>
        </authorList>
    </citation>
    <scope>NUCLEOTIDE SEQUENCE [LARGE SCALE GENOMIC DNA]</scope>
    <source>
        <strain evidence="9">NBRC 111980</strain>
    </source>
</reference>
<dbReference type="RefSeq" id="WP_284319443.1">
    <property type="nucleotide sequence ID" value="NZ_BSOB01000005.1"/>
</dbReference>
<comment type="caution">
    <text evidence="8">The sequence shown here is derived from an EMBL/GenBank/DDBJ whole genome shotgun (WGS) entry which is preliminary data.</text>
</comment>
<dbReference type="InterPro" id="IPR007341">
    <property type="entry name" value="Transgly_assoc"/>
</dbReference>